<comment type="caution">
    <text evidence="2">The sequence shown here is derived from an EMBL/GenBank/DDBJ whole genome shotgun (WGS) entry which is preliminary data.</text>
</comment>
<dbReference type="EMBL" id="BJXN01000005">
    <property type="protein sequence ID" value="GEM89432.1"/>
    <property type="molecule type" value="Genomic_DNA"/>
</dbReference>
<dbReference type="RefSeq" id="WP_147146247.1">
    <property type="nucleotide sequence ID" value="NZ_BJXN01000005.1"/>
</dbReference>
<gene>
    <name evidence="2" type="ORF">ODE01S_08660</name>
</gene>
<reference evidence="2 3" key="1">
    <citation type="submission" date="2019-07" db="EMBL/GenBank/DDBJ databases">
        <title>Whole genome shotgun sequence of Oceanithermus desulfurans NBRC 100063.</title>
        <authorList>
            <person name="Hosoyama A."/>
            <person name="Uohara A."/>
            <person name="Ohji S."/>
            <person name="Ichikawa N."/>
        </authorList>
    </citation>
    <scope>NUCLEOTIDE SEQUENCE [LARGE SCALE GENOMIC DNA]</scope>
    <source>
        <strain evidence="2 3">NBRC 100063</strain>
    </source>
</reference>
<dbReference type="AlphaFoldDB" id="A0A511RKG5"/>
<feature type="signal peptide" evidence="1">
    <location>
        <begin position="1"/>
        <end position="20"/>
    </location>
</feature>
<organism evidence="2 3">
    <name type="scientific">Oceanithermus desulfurans NBRC 100063</name>
    <dbReference type="NCBI Taxonomy" id="1227550"/>
    <lineage>
        <taxon>Bacteria</taxon>
        <taxon>Thermotogati</taxon>
        <taxon>Deinococcota</taxon>
        <taxon>Deinococci</taxon>
        <taxon>Thermales</taxon>
        <taxon>Thermaceae</taxon>
        <taxon>Oceanithermus</taxon>
    </lineage>
</organism>
<proteinExistence type="predicted"/>
<accession>A0A511RKG5</accession>
<evidence type="ECO:0000313" key="2">
    <source>
        <dbReference type="EMBL" id="GEM89432.1"/>
    </source>
</evidence>
<evidence type="ECO:0000256" key="1">
    <source>
        <dbReference type="SAM" id="SignalP"/>
    </source>
</evidence>
<evidence type="ECO:0000313" key="3">
    <source>
        <dbReference type="Proteomes" id="UP000321827"/>
    </source>
</evidence>
<protein>
    <submittedName>
        <fullName evidence="2">Uncharacterized protein</fullName>
    </submittedName>
</protein>
<keyword evidence="1" id="KW-0732">Signal</keyword>
<sequence length="193" mass="21600">MRRPLALALLALAWLGGALAAAPAAQDFAELLDEAGMVYQLPPGYAPAPVEFNPVLPYQHRVVSDDGQVEIRYVVLPLDRVEIDYDDPHASAPEPDHLFTLLFPGILTEISGWGRYKSREYPEDEALRLFRADWAAVAVLEVTPEYSPERRQALVVALHRNGHADAYQIFLGNDVKRLGEEAKRVQAALRFRE</sequence>
<dbReference type="Proteomes" id="UP000321827">
    <property type="component" value="Unassembled WGS sequence"/>
</dbReference>
<feature type="chain" id="PRO_5021877204" evidence="1">
    <location>
        <begin position="21"/>
        <end position="193"/>
    </location>
</feature>
<dbReference type="OrthoDB" id="662975at2"/>
<name>A0A511RKG5_9DEIN</name>